<dbReference type="Proteomes" id="UP001057375">
    <property type="component" value="Unassembled WGS sequence"/>
</dbReference>
<gene>
    <name evidence="1" type="ORF">ADUPG1_008245</name>
</gene>
<dbReference type="EMBL" id="BQXS01010897">
    <property type="protein sequence ID" value="GKT34991.1"/>
    <property type="molecule type" value="Genomic_DNA"/>
</dbReference>
<name>A0ABQ5KR87_9EUKA</name>
<keyword evidence="2" id="KW-1185">Reference proteome</keyword>
<comment type="caution">
    <text evidence="1">The sequence shown here is derived from an EMBL/GenBank/DDBJ whole genome shotgun (WGS) entry which is preliminary data.</text>
</comment>
<protein>
    <submittedName>
        <fullName evidence="1">Uncharacterized protein</fullName>
    </submittedName>
</protein>
<proteinExistence type="predicted"/>
<sequence>MEGLLTEVIGERRKSYFAFIKSDILTLIFKSQVEQFVASDLSWIKIPKGFLLLCSHTARLFETSNPSSWINALEKLNLKTFSCKISGESFSIIPKPSQHKIVLIHPKKGSIMEIWKISPSSLLSNRGKTVKIDHHEMIVFHSSIDAWRFKQACFPPEFSFKCAENKFVCTFHSGIIFAKCIDNPSMWFILSKEKVIPTLKRNSVKIGKSLVLIFPNQASASEFIDYFIHMADGIRLFPENSGYNILNQVQEKCGEGSILLQLVENRK</sequence>
<organism evidence="1 2">
    <name type="scientific">Aduncisulcus paluster</name>
    <dbReference type="NCBI Taxonomy" id="2918883"/>
    <lineage>
        <taxon>Eukaryota</taxon>
        <taxon>Metamonada</taxon>
        <taxon>Carpediemonas-like organisms</taxon>
        <taxon>Aduncisulcus</taxon>
    </lineage>
</organism>
<reference evidence="1" key="1">
    <citation type="submission" date="2022-03" db="EMBL/GenBank/DDBJ databases">
        <title>Draft genome sequence of Aduncisulcus paluster, a free-living microaerophilic Fornicata.</title>
        <authorList>
            <person name="Yuyama I."/>
            <person name="Kume K."/>
            <person name="Tamura T."/>
            <person name="Inagaki Y."/>
            <person name="Hashimoto T."/>
        </authorList>
    </citation>
    <scope>NUCLEOTIDE SEQUENCE</scope>
    <source>
        <strain evidence="1">NY0171</strain>
    </source>
</reference>
<evidence type="ECO:0000313" key="2">
    <source>
        <dbReference type="Proteomes" id="UP001057375"/>
    </source>
</evidence>
<accession>A0ABQ5KR87</accession>
<evidence type="ECO:0000313" key="1">
    <source>
        <dbReference type="EMBL" id="GKT34991.1"/>
    </source>
</evidence>